<dbReference type="Gene3D" id="1.10.510.10">
    <property type="entry name" value="Transferase(Phosphotransferase) domain 1"/>
    <property type="match status" value="1"/>
</dbReference>
<dbReference type="InterPro" id="IPR001245">
    <property type="entry name" value="Ser-Thr/Tyr_kinase_cat_dom"/>
</dbReference>
<dbReference type="GO" id="GO:0004714">
    <property type="term" value="F:transmembrane receptor protein tyrosine kinase activity"/>
    <property type="evidence" value="ECO:0007669"/>
    <property type="project" value="TreeGrafter"/>
</dbReference>
<evidence type="ECO:0000313" key="4">
    <source>
        <dbReference type="Proteomes" id="UP000321026"/>
    </source>
</evidence>
<feature type="region of interest" description="Disordered" evidence="1">
    <location>
        <begin position="141"/>
        <end position="171"/>
    </location>
</feature>
<proteinExistence type="predicted"/>
<reference evidence="3 4" key="1">
    <citation type="submission" date="2018-09" db="EMBL/GenBank/DDBJ databases">
        <title>Metagenome Assembled Genomes from an Advanced Water Purification Facility.</title>
        <authorList>
            <person name="Stamps B.W."/>
            <person name="Spear J.R."/>
        </authorList>
    </citation>
    <scope>NUCLEOTIDE SEQUENCE [LARGE SCALE GENOMIC DNA]</scope>
    <source>
        <strain evidence="3">Bin_63_2</strain>
    </source>
</reference>
<dbReference type="Pfam" id="PF07714">
    <property type="entry name" value="PK_Tyr_Ser-Thr"/>
    <property type="match status" value="1"/>
</dbReference>
<dbReference type="InterPro" id="IPR011009">
    <property type="entry name" value="Kinase-like_dom_sf"/>
</dbReference>
<accession>A0A5C7J3F3</accession>
<evidence type="ECO:0000259" key="2">
    <source>
        <dbReference type="PROSITE" id="PS50011"/>
    </source>
</evidence>
<dbReference type="GO" id="GO:0005886">
    <property type="term" value="C:plasma membrane"/>
    <property type="evidence" value="ECO:0007669"/>
    <property type="project" value="TreeGrafter"/>
</dbReference>
<evidence type="ECO:0000256" key="1">
    <source>
        <dbReference type="SAM" id="MobiDB-lite"/>
    </source>
</evidence>
<dbReference type="PANTHER" id="PTHR24416:SF611">
    <property type="entry name" value="TYROSINE-PROTEIN KINASE TRANSMEMBRANE RECEPTOR ROR"/>
    <property type="match status" value="1"/>
</dbReference>
<dbReference type="InterPro" id="IPR008266">
    <property type="entry name" value="Tyr_kinase_AS"/>
</dbReference>
<dbReference type="PROSITE" id="PS50011">
    <property type="entry name" value="PROTEIN_KINASE_DOM"/>
    <property type="match status" value="1"/>
</dbReference>
<sequence length="171" mass="18487">MRRHLTDITLQVARGLEYLASQGVVHRDVAARNVLVTRGGIAATSSNVASHAILTKSDSLRSPNELYSSGSDEDIDNFVTTTTTIHSTAQTPDHNSSLKEQAINNSTPPDTHDPSSNEIAATESDTFVYKLCDFGLARDLGRSHVDGPNDDDAAKDDGIYKQMSTAKVPFR</sequence>
<dbReference type="GO" id="GO:0005524">
    <property type="term" value="F:ATP binding"/>
    <property type="evidence" value="ECO:0007669"/>
    <property type="project" value="InterPro"/>
</dbReference>
<dbReference type="PANTHER" id="PTHR24416">
    <property type="entry name" value="TYROSINE-PROTEIN KINASE RECEPTOR"/>
    <property type="match status" value="1"/>
</dbReference>
<protein>
    <recommendedName>
        <fullName evidence="2">Protein kinase domain-containing protein</fullName>
    </recommendedName>
</protein>
<name>A0A5C7J3F3_9BACT</name>
<dbReference type="InterPro" id="IPR000719">
    <property type="entry name" value="Prot_kinase_dom"/>
</dbReference>
<comment type="caution">
    <text evidence="3">The sequence shown here is derived from an EMBL/GenBank/DDBJ whole genome shotgun (WGS) entry which is preliminary data.</text>
</comment>
<feature type="compositionally biased region" description="Polar residues" evidence="1">
    <location>
        <begin position="92"/>
        <end position="109"/>
    </location>
</feature>
<feature type="domain" description="Protein kinase" evidence="2">
    <location>
        <begin position="1"/>
        <end position="171"/>
    </location>
</feature>
<evidence type="ECO:0000313" key="3">
    <source>
        <dbReference type="EMBL" id="TXG75909.1"/>
    </source>
</evidence>
<organism evidence="3 4">
    <name type="scientific">Candidatus Dojkabacteria bacterium</name>
    <dbReference type="NCBI Taxonomy" id="2099670"/>
    <lineage>
        <taxon>Bacteria</taxon>
        <taxon>Candidatus Dojkabacteria</taxon>
    </lineage>
</organism>
<dbReference type="GO" id="GO:0043235">
    <property type="term" value="C:receptor complex"/>
    <property type="evidence" value="ECO:0007669"/>
    <property type="project" value="TreeGrafter"/>
</dbReference>
<gene>
    <name evidence="3" type="ORF">E6Q11_05965</name>
</gene>
<dbReference type="EMBL" id="SSDS01000094">
    <property type="protein sequence ID" value="TXG75909.1"/>
    <property type="molecule type" value="Genomic_DNA"/>
</dbReference>
<dbReference type="AlphaFoldDB" id="A0A5C7J3F3"/>
<dbReference type="PROSITE" id="PS00109">
    <property type="entry name" value="PROTEIN_KINASE_TYR"/>
    <property type="match status" value="1"/>
</dbReference>
<dbReference type="GO" id="GO:0007169">
    <property type="term" value="P:cell surface receptor protein tyrosine kinase signaling pathway"/>
    <property type="evidence" value="ECO:0007669"/>
    <property type="project" value="TreeGrafter"/>
</dbReference>
<dbReference type="Proteomes" id="UP000321026">
    <property type="component" value="Unassembled WGS sequence"/>
</dbReference>
<dbReference type="InterPro" id="IPR050122">
    <property type="entry name" value="RTK"/>
</dbReference>
<feature type="region of interest" description="Disordered" evidence="1">
    <location>
        <begin position="87"/>
        <end position="118"/>
    </location>
</feature>
<dbReference type="SUPFAM" id="SSF56112">
    <property type="entry name" value="Protein kinase-like (PK-like)"/>
    <property type="match status" value="1"/>
</dbReference>